<accession>A0AAV4HW20</accession>
<feature type="domain" description="Ig-like" evidence="4">
    <location>
        <begin position="380"/>
        <end position="468"/>
    </location>
</feature>
<feature type="domain" description="Ig-like" evidence="4">
    <location>
        <begin position="166"/>
        <end position="260"/>
    </location>
</feature>
<dbReference type="Pfam" id="PF07679">
    <property type="entry name" value="I-set"/>
    <property type="match status" value="1"/>
</dbReference>
<dbReference type="InterPro" id="IPR013783">
    <property type="entry name" value="Ig-like_fold"/>
</dbReference>
<organism evidence="5 6">
    <name type="scientific">Elysia marginata</name>
    <dbReference type="NCBI Taxonomy" id="1093978"/>
    <lineage>
        <taxon>Eukaryota</taxon>
        <taxon>Metazoa</taxon>
        <taxon>Spiralia</taxon>
        <taxon>Lophotrochozoa</taxon>
        <taxon>Mollusca</taxon>
        <taxon>Gastropoda</taxon>
        <taxon>Heterobranchia</taxon>
        <taxon>Euthyneura</taxon>
        <taxon>Panpulmonata</taxon>
        <taxon>Sacoglossa</taxon>
        <taxon>Placobranchoidea</taxon>
        <taxon>Plakobranchidae</taxon>
        <taxon>Elysia</taxon>
    </lineage>
</organism>
<dbReference type="InterPro" id="IPR016187">
    <property type="entry name" value="CTDL_fold"/>
</dbReference>
<dbReference type="InterPro" id="IPR036179">
    <property type="entry name" value="Ig-like_dom_sf"/>
</dbReference>
<dbReference type="InterPro" id="IPR007110">
    <property type="entry name" value="Ig-like_dom"/>
</dbReference>
<evidence type="ECO:0000256" key="2">
    <source>
        <dbReference type="ARBA" id="ARBA00023157"/>
    </source>
</evidence>
<evidence type="ECO:0000256" key="1">
    <source>
        <dbReference type="ARBA" id="ARBA00022737"/>
    </source>
</evidence>
<dbReference type="Proteomes" id="UP000762676">
    <property type="component" value="Unassembled WGS sequence"/>
</dbReference>
<dbReference type="InterPro" id="IPR003598">
    <property type="entry name" value="Ig_sub2"/>
</dbReference>
<dbReference type="Gene3D" id="3.10.100.10">
    <property type="entry name" value="Mannose-Binding Protein A, subunit A"/>
    <property type="match status" value="1"/>
</dbReference>
<dbReference type="GO" id="GO:0098609">
    <property type="term" value="P:cell-cell adhesion"/>
    <property type="evidence" value="ECO:0007669"/>
    <property type="project" value="TreeGrafter"/>
</dbReference>
<dbReference type="AlphaFoldDB" id="A0AAV4HW20"/>
<keyword evidence="2" id="KW-1015">Disulfide bond</keyword>
<dbReference type="PROSITE" id="PS50835">
    <property type="entry name" value="IG_LIKE"/>
    <property type="match status" value="5"/>
</dbReference>
<dbReference type="SUPFAM" id="SSF48726">
    <property type="entry name" value="Immunoglobulin"/>
    <property type="match status" value="5"/>
</dbReference>
<dbReference type="PANTHER" id="PTHR44170">
    <property type="entry name" value="PROTEIN SIDEKICK"/>
    <property type="match status" value="1"/>
</dbReference>
<keyword evidence="6" id="KW-1185">Reference proteome</keyword>
<keyword evidence="3" id="KW-0393">Immunoglobulin domain</keyword>
<dbReference type="SUPFAM" id="SSF56436">
    <property type="entry name" value="C-type lectin-like"/>
    <property type="match status" value="1"/>
</dbReference>
<name>A0AAV4HW20_9GAST</name>
<proteinExistence type="predicted"/>
<dbReference type="CDD" id="cd00037">
    <property type="entry name" value="CLECT"/>
    <property type="match status" value="1"/>
</dbReference>
<evidence type="ECO:0000313" key="5">
    <source>
        <dbReference type="EMBL" id="GFS02413.1"/>
    </source>
</evidence>
<keyword evidence="1" id="KW-0677">Repeat</keyword>
<dbReference type="InterPro" id="IPR013098">
    <property type="entry name" value="Ig_I-set"/>
</dbReference>
<dbReference type="FunFam" id="2.60.40.10:FF:000032">
    <property type="entry name" value="palladin isoform X1"/>
    <property type="match status" value="2"/>
</dbReference>
<dbReference type="PANTHER" id="PTHR44170:SF6">
    <property type="entry name" value="CONTACTIN"/>
    <property type="match status" value="1"/>
</dbReference>
<dbReference type="InterPro" id="IPR016186">
    <property type="entry name" value="C-type_lectin-like/link_sf"/>
</dbReference>
<gene>
    <name evidence="5" type="ORF">ElyMa_006444200</name>
</gene>
<dbReference type="Pfam" id="PF13927">
    <property type="entry name" value="Ig_3"/>
    <property type="match status" value="3"/>
</dbReference>
<dbReference type="EMBL" id="BMAT01012947">
    <property type="protein sequence ID" value="GFS02413.1"/>
    <property type="molecule type" value="Genomic_DNA"/>
</dbReference>
<dbReference type="SMART" id="SM00409">
    <property type="entry name" value="IG"/>
    <property type="match status" value="5"/>
</dbReference>
<feature type="non-terminal residue" evidence="5">
    <location>
        <position position="720"/>
    </location>
</feature>
<evidence type="ECO:0000259" key="4">
    <source>
        <dbReference type="PROSITE" id="PS50835"/>
    </source>
</evidence>
<dbReference type="GO" id="GO:0016020">
    <property type="term" value="C:membrane"/>
    <property type="evidence" value="ECO:0007669"/>
    <property type="project" value="UniProtKB-SubCell"/>
</dbReference>
<dbReference type="InterPro" id="IPR001304">
    <property type="entry name" value="C-type_lectin-like"/>
</dbReference>
<reference evidence="5 6" key="1">
    <citation type="journal article" date="2021" name="Elife">
        <title>Chloroplast acquisition without the gene transfer in kleptoplastic sea slugs, Plakobranchus ocellatus.</title>
        <authorList>
            <person name="Maeda T."/>
            <person name="Takahashi S."/>
            <person name="Yoshida T."/>
            <person name="Shimamura S."/>
            <person name="Takaki Y."/>
            <person name="Nagai Y."/>
            <person name="Toyoda A."/>
            <person name="Suzuki Y."/>
            <person name="Arimoto A."/>
            <person name="Ishii H."/>
            <person name="Satoh N."/>
            <person name="Nishiyama T."/>
            <person name="Hasebe M."/>
            <person name="Maruyama T."/>
            <person name="Minagawa J."/>
            <person name="Obokata J."/>
            <person name="Shigenobu S."/>
        </authorList>
    </citation>
    <scope>NUCLEOTIDE SEQUENCE [LARGE SCALE GENOMIC DNA]</scope>
</reference>
<feature type="domain" description="Ig-like" evidence="4">
    <location>
        <begin position="568"/>
        <end position="663"/>
    </location>
</feature>
<dbReference type="SMART" id="SM00408">
    <property type="entry name" value="IGc2"/>
    <property type="match status" value="5"/>
</dbReference>
<evidence type="ECO:0000256" key="3">
    <source>
        <dbReference type="ARBA" id="ARBA00023319"/>
    </source>
</evidence>
<feature type="domain" description="Ig-like" evidence="4">
    <location>
        <begin position="475"/>
        <end position="562"/>
    </location>
</feature>
<protein>
    <submittedName>
        <fullName evidence="5">Contactin</fullName>
    </submittedName>
</protein>
<comment type="caution">
    <text evidence="5">The sequence shown here is derived from an EMBL/GenBank/DDBJ whole genome shotgun (WGS) entry which is preliminary data.</text>
</comment>
<dbReference type="InterPro" id="IPR003599">
    <property type="entry name" value="Ig_sub"/>
</dbReference>
<sequence>MVATFEFFEVTIQNGMFVSRYATMGLQVILLLILNIEWSRSQQRCPSNLGWNKFEDSCYKFEAFPRLVKNGASTVCQQDGAHLLSISSKSEHEFIKKWLLNNDIRRVKWVTSGVSRGSSVNWQGDDTTSSTLYYKENSKPTNDSRLPVIYSYTGYGLDVENARDAPRGPIFLQQPQDTAVLGANVPRVLLECLAEGNPEPSYEWVMRRNNQWVPVPLGGRYTITTGKLEISKPKDTDENSYQCRASNEVGTTISTSAQLSFGFLGDFSPVASARVSGAEYSGAQIECPAIVGKPAKTYQWYKDSVMFFIRPNFQKHIFMSMNGKLYFSELNTSDKGTYYCVVNLFAYGFGDNILSVSSDSKTSRGFDLEVTSGGGRFFQPEIQNQFPFVFPTNPVKGGDVRIECFAYGTGPLIYTWSRPDNKPLPLGHWFESDNRILYLTQVKLEDSGPYKCHVLSRTTSQEDEATTNLIVQARPYFTYPLAHMHLDVGSRLAWHCEAAGMPSPVYTWYKNGDLFTGDASAGIVVERNSLTIEKVEVQRDSGMYQCAATNQYGTTYSTAQLRVLKIAPTFDKRPMIKSKTAARGGDVTLICSPVAAPAPAYRWLKDGTELGLDPNDFQTEEAHYQLLRNGNLIIRKLLQGDQGRYTCVAENDGGSASDFTDLLILEGTSISDPPADEKVEVNLTATLLCRASHAPQIDMVYVWSFNDHVIDFNLEPEYRR</sequence>
<dbReference type="SMART" id="SM00034">
    <property type="entry name" value="CLECT"/>
    <property type="match status" value="1"/>
</dbReference>
<dbReference type="Gene3D" id="2.60.40.10">
    <property type="entry name" value="Immunoglobulins"/>
    <property type="match status" value="5"/>
</dbReference>
<evidence type="ECO:0000313" key="6">
    <source>
        <dbReference type="Proteomes" id="UP000762676"/>
    </source>
</evidence>
<feature type="domain" description="Ig-like" evidence="4">
    <location>
        <begin position="269"/>
        <end position="357"/>
    </location>
</feature>